<reference evidence="4" key="1">
    <citation type="submission" date="2017-02" db="UniProtKB">
        <authorList>
            <consortium name="WormBaseParasite"/>
        </authorList>
    </citation>
    <scope>IDENTIFICATION</scope>
</reference>
<evidence type="ECO:0000313" key="4">
    <source>
        <dbReference type="WBParaSite" id="EVEC_0001049401-mRNA-1"/>
    </source>
</evidence>
<evidence type="ECO:0000313" key="3">
    <source>
        <dbReference type="Proteomes" id="UP000274131"/>
    </source>
</evidence>
<organism evidence="4">
    <name type="scientific">Enterobius vermicularis</name>
    <name type="common">Human pinworm</name>
    <dbReference type="NCBI Taxonomy" id="51028"/>
    <lineage>
        <taxon>Eukaryota</taxon>
        <taxon>Metazoa</taxon>
        <taxon>Ecdysozoa</taxon>
        <taxon>Nematoda</taxon>
        <taxon>Chromadorea</taxon>
        <taxon>Rhabditida</taxon>
        <taxon>Spirurina</taxon>
        <taxon>Oxyuridomorpha</taxon>
        <taxon>Oxyuroidea</taxon>
        <taxon>Oxyuridae</taxon>
        <taxon>Enterobius</taxon>
    </lineage>
</organism>
<reference evidence="2 3" key="2">
    <citation type="submission" date="2018-10" db="EMBL/GenBank/DDBJ databases">
        <authorList>
            <consortium name="Pathogen Informatics"/>
        </authorList>
    </citation>
    <scope>NUCLEOTIDE SEQUENCE [LARGE SCALE GENOMIC DNA]</scope>
</reference>
<evidence type="ECO:0000256" key="1">
    <source>
        <dbReference type="SAM" id="MobiDB-lite"/>
    </source>
</evidence>
<keyword evidence="3" id="KW-1185">Reference proteome</keyword>
<evidence type="ECO:0000313" key="2">
    <source>
        <dbReference type="EMBL" id="VDD95089.1"/>
    </source>
</evidence>
<protein>
    <submittedName>
        <fullName evidence="2 4">Uncharacterized protein</fullName>
    </submittedName>
</protein>
<dbReference type="Proteomes" id="UP000274131">
    <property type="component" value="Unassembled WGS sequence"/>
</dbReference>
<accession>A0A0N4VI43</accession>
<sequence length="137" mass="15784">MEYTVLFEDGCPTDGWTNEEDGKFVGEKSQKENNKGNFDAVHQLQKDHRQRYRLRYGAIATAMERTDLQRKISADSTEGASKPPFKRGHIRRSSYESAQIQFNHRPALLGSKKAFSLNRLNLFGRRSLRFLGEGFLE</sequence>
<name>A0A0N4VI43_ENTVE</name>
<dbReference type="AlphaFoldDB" id="A0A0N4VI43"/>
<dbReference type="EMBL" id="UXUI01010329">
    <property type="protein sequence ID" value="VDD95089.1"/>
    <property type="molecule type" value="Genomic_DNA"/>
</dbReference>
<dbReference type="WBParaSite" id="EVEC_0001049401-mRNA-1">
    <property type="protein sequence ID" value="EVEC_0001049401-mRNA-1"/>
    <property type="gene ID" value="EVEC_0001049401"/>
</dbReference>
<feature type="region of interest" description="Disordered" evidence="1">
    <location>
        <begin position="70"/>
        <end position="92"/>
    </location>
</feature>
<proteinExistence type="predicted"/>
<gene>
    <name evidence="2" type="ORF">EVEC_LOCUS9840</name>
</gene>